<comment type="subcellular location">
    <subcellularLocation>
        <location evidence="1">Cytoplasm</location>
        <location evidence="1">Cytoskeleton</location>
    </subcellularLocation>
</comment>
<evidence type="ECO:0000256" key="2">
    <source>
        <dbReference type="ARBA" id="ARBA00022741"/>
    </source>
</evidence>
<dbReference type="InterPro" id="IPR032384">
    <property type="entry name" value="Kif23_Arf-bd"/>
</dbReference>
<dbReference type="SUPFAM" id="SSF52540">
    <property type="entry name" value="P-loop containing nucleoside triphosphate hydrolases"/>
    <property type="match status" value="1"/>
</dbReference>
<dbReference type="GO" id="GO:0005874">
    <property type="term" value="C:microtubule"/>
    <property type="evidence" value="ECO:0007669"/>
    <property type="project" value="UniProtKB-KW"/>
</dbReference>
<dbReference type="PANTHER" id="PTHR24115">
    <property type="entry name" value="KINESIN-RELATED"/>
    <property type="match status" value="1"/>
</dbReference>
<feature type="coiled-coil region" evidence="7">
    <location>
        <begin position="510"/>
        <end position="614"/>
    </location>
</feature>
<evidence type="ECO:0000256" key="6">
    <source>
        <dbReference type="RuleBase" id="RU000394"/>
    </source>
</evidence>
<keyword evidence="6" id="KW-0493">Microtubule</keyword>
<keyword evidence="10" id="KW-1185">Reference proteome</keyword>
<evidence type="ECO:0000256" key="4">
    <source>
        <dbReference type="ARBA" id="ARBA00023212"/>
    </source>
</evidence>
<dbReference type="InterPro" id="IPR038105">
    <property type="entry name" value="Kif23_Arf-bd_sf"/>
</dbReference>
<dbReference type="GO" id="GO:0003777">
    <property type="term" value="F:microtubule motor activity"/>
    <property type="evidence" value="ECO:0007669"/>
    <property type="project" value="InterPro"/>
</dbReference>
<dbReference type="Proteomes" id="UP000325440">
    <property type="component" value="Unassembled WGS sequence"/>
</dbReference>
<dbReference type="InterPro" id="IPR019821">
    <property type="entry name" value="Kinesin_motor_CS"/>
</dbReference>
<keyword evidence="3 5" id="KW-0067">ATP-binding</keyword>
<feature type="coiled-coil region" evidence="7">
    <location>
        <begin position="638"/>
        <end position="665"/>
    </location>
</feature>
<reference evidence="9 10" key="1">
    <citation type="submission" date="2019-08" db="EMBL/GenBank/DDBJ databases">
        <authorList>
            <person name="Alioto T."/>
            <person name="Alioto T."/>
            <person name="Gomez Garrido J."/>
        </authorList>
    </citation>
    <scope>NUCLEOTIDE SEQUENCE [LARGE SCALE GENOMIC DNA]</scope>
</reference>
<organism evidence="9 10">
    <name type="scientific">Cinara cedri</name>
    <dbReference type="NCBI Taxonomy" id="506608"/>
    <lineage>
        <taxon>Eukaryota</taxon>
        <taxon>Metazoa</taxon>
        <taxon>Ecdysozoa</taxon>
        <taxon>Arthropoda</taxon>
        <taxon>Hexapoda</taxon>
        <taxon>Insecta</taxon>
        <taxon>Pterygota</taxon>
        <taxon>Neoptera</taxon>
        <taxon>Paraneoptera</taxon>
        <taxon>Hemiptera</taxon>
        <taxon>Sternorrhyncha</taxon>
        <taxon>Aphidomorpha</taxon>
        <taxon>Aphidoidea</taxon>
        <taxon>Aphididae</taxon>
        <taxon>Lachninae</taxon>
        <taxon>Cinara</taxon>
    </lineage>
</organism>
<dbReference type="Pfam" id="PF16540">
    <property type="entry name" value="MKLP1_Arf_bdg"/>
    <property type="match status" value="1"/>
</dbReference>
<protein>
    <recommendedName>
        <fullName evidence="6">Kinesin-like protein</fullName>
    </recommendedName>
</protein>
<evidence type="ECO:0000313" key="10">
    <source>
        <dbReference type="Proteomes" id="UP000325440"/>
    </source>
</evidence>
<keyword evidence="9" id="KW-0378">Hydrolase</keyword>
<keyword evidence="5 6" id="KW-0505">Motor protein</keyword>
<dbReference type="GO" id="GO:0008017">
    <property type="term" value="F:microtubule binding"/>
    <property type="evidence" value="ECO:0007669"/>
    <property type="project" value="InterPro"/>
</dbReference>
<dbReference type="InterPro" id="IPR027640">
    <property type="entry name" value="Kinesin-like_fam"/>
</dbReference>
<feature type="domain" description="Kinesin motor" evidence="8">
    <location>
        <begin position="22"/>
        <end position="428"/>
    </location>
</feature>
<dbReference type="Gene3D" id="3.40.850.10">
    <property type="entry name" value="Kinesin motor domain"/>
    <property type="match status" value="1"/>
</dbReference>
<comment type="similarity">
    <text evidence="5 6">Belongs to the TRAFAC class myosin-kinesin ATPase superfamily. Kinesin family.</text>
</comment>
<dbReference type="EMBL" id="CABPRJ010001428">
    <property type="protein sequence ID" value="VVC35752.1"/>
    <property type="molecule type" value="Genomic_DNA"/>
</dbReference>
<dbReference type="PROSITE" id="PS50067">
    <property type="entry name" value="KINESIN_MOTOR_2"/>
    <property type="match status" value="1"/>
</dbReference>
<dbReference type="GO" id="GO:0005524">
    <property type="term" value="F:ATP binding"/>
    <property type="evidence" value="ECO:0007669"/>
    <property type="project" value="UniProtKB-UniRule"/>
</dbReference>
<name>A0A5E4MTX9_9HEMI</name>
<dbReference type="OrthoDB" id="2403182at2759"/>
<dbReference type="SMART" id="SM00129">
    <property type="entry name" value="KISc"/>
    <property type="match status" value="1"/>
</dbReference>
<feature type="binding site" evidence="5">
    <location>
        <begin position="105"/>
        <end position="112"/>
    </location>
    <ligand>
        <name>ATP</name>
        <dbReference type="ChEBI" id="CHEBI:30616"/>
    </ligand>
</feature>
<evidence type="ECO:0000256" key="7">
    <source>
        <dbReference type="SAM" id="Coils"/>
    </source>
</evidence>
<keyword evidence="4" id="KW-0206">Cytoskeleton</keyword>
<proteinExistence type="inferred from homology"/>
<evidence type="ECO:0000259" key="8">
    <source>
        <dbReference type="PROSITE" id="PS50067"/>
    </source>
</evidence>
<dbReference type="PANTHER" id="PTHR24115:SF600">
    <property type="entry name" value="KINESIN-LIKE PROTEIN KIF23"/>
    <property type="match status" value="1"/>
</dbReference>
<sequence>MKRVGCQPAVNLKRSKDDEKDPIQVYCRLRPVSANVESPCVKVISDTEIQIYCPPNERGISREGQFSYKKIFTEYETQDMVFQDLGLPLVEQLLLGKSSLLFAYGISGSGKSYTMTGNQEDGGIVSRCFDVVFSSIKDFQARRFTFKPDKLNGYDVNSIEDAMMFQAEDFKNNVKNPSKTFKKREADINTPRVPFNYKVTDIDQDVAYSVFISYVEIYHNYVYDLLEDVSDGEIRRNSKIIREDSNGNMYVHGVNEQEVFNPGEAFELLRKGQLRKRTASTFLNMDSSRSHTVFTIRVVQAPLDVDGVNVIQDKKYTAVSQLSLVDLAGSERADKAKTTGQRLQEAGGINNSLSNLKQCLKILYENQSSSNLRNIAEKIPYRTSRLTHLFKSFFEGSGSIRMLICINPISEYAELLPVLQFGEMSGSVKVKRTTPLRMDIGLTPGRRKIVDMQSVNRIPCVFEEEPITPLDNKIKDNTKETCLTFLNLGPPLPELDVDDILDAEKRQELINVLEQRIKKKDELREVLINQSNEIRAEMVFLECNYANSKQEINSLQILRDQDTNKVKQYQNKAFLLENEMASLKRKLESLDSENKRLKSDLNAKENMLNQVSVDKDLLKQRYNTKIIKKQEQLSREFKDKWKVQENEFEAKLQDKKRKLKHIKNIAESIESLPSHFSRRTIKRTISDESLNKPEHVVNIKPSESKQIEHTQMTLRHLRSRRSKSCDPQERWIEHKPPAPIPLQTVMQPKMKKRKSVTKLTDAKTVTNNGASKYCLMTQGADEQGIPEAKLYKADIIQTMGGGAQIVFNDVETLKQDSPLGCSPVRNRIQAYNNEIRAHAGGSDDLNSRCYAIQGGNTPVSRK</sequence>
<dbReference type="GO" id="GO:0007018">
    <property type="term" value="P:microtubule-based movement"/>
    <property type="evidence" value="ECO:0007669"/>
    <property type="project" value="InterPro"/>
</dbReference>
<evidence type="ECO:0000256" key="5">
    <source>
        <dbReference type="PROSITE-ProRule" id="PRU00283"/>
    </source>
</evidence>
<evidence type="ECO:0000256" key="1">
    <source>
        <dbReference type="ARBA" id="ARBA00004245"/>
    </source>
</evidence>
<dbReference type="Gene3D" id="2.60.40.4330">
    <property type="entry name" value="Kinesin-like protein Kif23, Arf6-interacting domain"/>
    <property type="match status" value="1"/>
</dbReference>
<keyword evidence="4" id="KW-0963">Cytoplasm</keyword>
<dbReference type="PROSITE" id="PS00411">
    <property type="entry name" value="KINESIN_MOTOR_1"/>
    <property type="match status" value="1"/>
</dbReference>
<dbReference type="GO" id="GO:0016887">
    <property type="term" value="F:ATP hydrolysis activity"/>
    <property type="evidence" value="ECO:0007669"/>
    <property type="project" value="TreeGrafter"/>
</dbReference>
<dbReference type="GO" id="GO:0051256">
    <property type="term" value="P:mitotic spindle midzone assembly"/>
    <property type="evidence" value="ECO:0007669"/>
    <property type="project" value="TreeGrafter"/>
</dbReference>
<evidence type="ECO:0000313" key="9">
    <source>
        <dbReference type="EMBL" id="VVC35752.1"/>
    </source>
</evidence>
<dbReference type="InterPro" id="IPR001752">
    <property type="entry name" value="Kinesin_motor_dom"/>
</dbReference>
<dbReference type="InterPro" id="IPR027417">
    <property type="entry name" value="P-loop_NTPase"/>
</dbReference>
<dbReference type="GO" id="GO:0005871">
    <property type="term" value="C:kinesin complex"/>
    <property type="evidence" value="ECO:0007669"/>
    <property type="project" value="TreeGrafter"/>
</dbReference>
<gene>
    <name evidence="9" type="ORF">CINCED_3A017655</name>
</gene>
<dbReference type="Pfam" id="PF00225">
    <property type="entry name" value="Kinesin"/>
    <property type="match status" value="1"/>
</dbReference>
<dbReference type="GO" id="GO:0005634">
    <property type="term" value="C:nucleus"/>
    <property type="evidence" value="ECO:0007669"/>
    <property type="project" value="TreeGrafter"/>
</dbReference>
<accession>A0A5E4MTX9</accession>
<keyword evidence="7" id="KW-0175">Coiled coil</keyword>
<dbReference type="InterPro" id="IPR036961">
    <property type="entry name" value="Kinesin_motor_dom_sf"/>
</dbReference>
<dbReference type="AlphaFoldDB" id="A0A5E4MTX9"/>
<keyword evidence="2 5" id="KW-0547">Nucleotide-binding</keyword>
<dbReference type="PRINTS" id="PR00380">
    <property type="entry name" value="KINESINHEAVY"/>
</dbReference>
<evidence type="ECO:0000256" key="3">
    <source>
        <dbReference type="ARBA" id="ARBA00022840"/>
    </source>
</evidence>